<evidence type="ECO:0000313" key="2">
    <source>
        <dbReference type="EMBL" id="AEQ23080.1"/>
    </source>
</evidence>
<reference evidence="2 3" key="1">
    <citation type="journal article" date="2011" name="J. Bacteriol.">
        <title>Complete genome sequence of Acidaminococcus intestini RYC-MR95, a Gram-negative bacterium from the phylum Firmicutes.</title>
        <authorList>
            <person name="D'Auria G."/>
            <person name="Galan J.C."/>
            <person name="Rodriguez-Alcayna M."/>
            <person name="Moya A."/>
            <person name="Baquero F."/>
            <person name="Latorre A."/>
        </authorList>
    </citation>
    <scope>NUCLEOTIDE SEQUENCE [LARGE SCALE GENOMIC DNA]</scope>
    <source>
        <strain evidence="2 3">RyC-MR95</strain>
    </source>
</reference>
<evidence type="ECO:0000259" key="1">
    <source>
        <dbReference type="Pfam" id="PF01609"/>
    </source>
</evidence>
<protein>
    <submittedName>
        <fullName evidence="2">Transposase</fullName>
    </submittedName>
</protein>
<dbReference type="NCBIfam" id="NF033559">
    <property type="entry name" value="transpos_IS1634"/>
    <property type="match status" value="1"/>
</dbReference>
<dbReference type="eggNOG" id="COG5421">
    <property type="taxonomic scope" value="Bacteria"/>
</dbReference>
<name>G4Q414_ACIIR</name>
<dbReference type="Pfam" id="PF01609">
    <property type="entry name" value="DDE_Tnp_1"/>
    <property type="match status" value="1"/>
</dbReference>
<dbReference type="PANTHER" id="PTHR34614:SF2">
    <property type="entry name" value="TRANSPOSASE IS4-LIKE DOMAIN-CONTAINING PROTEIN"/>
    <property type="match status" value="1"/>
</dbReference>
<dbReference type="GO" id="GO:0006313">
    <property type="term" value="P:DNA transposition"/>
    <property type="evidence" value="ECO:0007669"/>
    <property type="project" value="InterPro"/>
</dbReference>
<dbReference type="KEGG" id="ain:Acin_1871"/>
<dbReference type="EMBL" id="CP003058">
    <property type="protein sequence ID" value="AEQ23080.1"/>
    <property type="molecule type" value="Genomic_DNA"/>
</dbReference>
<gene>
    <name evidence="2" type="ordered locus">Acin_1871</name>
</gene>
<dbReference type="HOGENOM" id="CLU_022426_4_0_9"/>
<dbReference type="Proteomes" id="UP000007093">
    <property type="component" value="Chromosome"/>
</dbReference>
<dbReference type="InterPro" id="IPR012337">
    <property type="entry name" value="RNaseH-like_sf"/>
</dbReference>
<dbReference type="InterPro" id="IPR047654">
    <property type="entry name" value="IS1634_transpos"/>
</dbReference>
<dbReference type="AlphaFoldDB" id="G4Q414"/>
<dbReference type="GO" id="GO:0003677">
    <property type="term" value="F:DNA binding"/>
    <property type="evidence" value="ECO:0007669"/>
    <property type="project" value="InterPro"/>
</dbReference>
<dbReference type="InParanoid" id="G4Q414"/>
<dbReference type="InterPro" id="IPR002559">
    <property type="entry name" value="Transposase_11"/>
</dbReference>
<dbReference type="SUPFAM" id="SSF53098">
    <property type="entry name" value="Ribonuclease H-like"/>
    <property type="match status" value="1"/>
</dbReference>
<dbReference type="GO" id="GO:0004803">
    <property type="term" value="F:transposase activity"/>
    <property type="evidence" value="ECO:0007669"/>
    <property type="project" value="InterPro"/>
</dbReference>
<proteinExistence type="predicted"/>
<feature type="domain" description="Transposase IS4-like" evidence="1">
    <location>
        <begin position="212"/>
        <end position="501"/>
    </location>
</feature>
<sequence length="576" mass="67674">MGGITMRLQISKSKNAQSFYVIRSCYINGKHSSKVVEKLGTYEELKKKHDDTVAWAKEYIQQLNELEKEQKREIVIHFKQSKPIPMDKQLQFSGGYLFLQSLYHQLGLPAICQDISSRYKFKFNLNECLSRLIYIRILYPSSKLSSYEYSKKMLEPHQMELHHLYRSLGILSAEDSFIQSQLYANSERLCAQNSKVLYYDCTNFFFEIEQEDGIRQYGPSKEHRSSLIVEMGLFMDGDGIPLAYCLHSGDTNEQVTLQPLEEKIVHDFNLSRFIVCTDGGISSLSNRKFNTRGERAFVTTQSIKNLKAHLKQWALDPKGWKLSGTKKEYDLTDLDALGPEYEEMTFFKDRWIQEDGLEQHLIVTFSLKYRHYQQNIREQQIQRASNGISTHSKSLKAYGTNDYKRFVKKTKITVDGEVAKKELYEMDDERIRKESQYDGFYAVCISLDESPEVIIRINQRRWEIEESFRLMKTEFKARSVYLSREDRIRAHFLICFLSLTLYRLLEKKLGNSYTPRELIHTLQDMNFLQLPIDDYVPAYTRTEITDAIQNAFGFRTDYEVLSEKQMKKILRTTKKI</sequence>
<accession>G4Q414</accession>
<dbReference type="PATRIC" id="fig|568816.4.peg.1816"/>
<keyword evidence="3" id="KW-1185">Reference proteome</keyword>
<dbReference type="PANTHER" id="PTHR34614">
    <property type="match status" value="1"/>
</dbReference>
<organism evidence="2 3">
    <name type="scientific">Acidaminococcus intestini (strain RyC-MR95)</name>
    <dbReference type="NCBI Taxonomy" id="568816"/>
    <lineage>
        <taxon>Bacteria</taxon>
        <taxon>Bacillati</taxon>
        <taxon>Bacillota</taxon>
        <taxon>Negativicutes</taxon>
        <taxon>Acidaminococcales</taxon>
        <taxon>Acidaminococcaceae</taxon>
        <taxon>Acidaminococcus</taxon>
    </lineage>
</organism>
<evidence type="ECO:0000313" key="3">
    <source>
        <dbReference type="Proteomes" id="UP000007093"/>
    </source>
</evidence>